<dbReference type="Pfam" id="PF02021">
    <property type="entry name" value="UPF0102"/>
    <property type="match status" value="1"/>
</dbReference>
<organism evidence="3 4">
    <name type="scientific">Candidatus Eisenbergiella merdipullorum</name>
    <dbReference type="NCBI Taxonomy" id="2838553"/>
    <lineage>
        <taxon>Bacteria</taxon>
        <taxon>Bacillati</taxon>
        <taxon>Bacillota</taxon>
        <taxon>Clostridia</taxon>
        <taxon>Lachnospirales</taxon>
        <taxon>Lachnospiraceae</taxon>
        <taxon>Eisenbergiella</taxon>
    </lineage>
</organism>
<reference evidence="3" key="2">
    <citation type="submission" date="2021-04" db="EMBL/GenBank/DDBJ databases">
        <authorList>
            <person name="Gilroy R."/>
        </authorList>
    </citation>
    <scope>NUCLEOTIDE SEQUENCE</scope>
    <source>
        <strain evidence="3">CHK179-7159</strain>
    </source>
</reference>
<comment type="similarity">
    <text evidence="1 2">Belongs to the UPF0102 family.</text>
</comment>
<dbReference type="NCBIfam" id="TIGR00252">
    <property type="entry name" value="YraN family protein"/>
    <property type="match status" value="1"/>
</dbReference>
<dbReference type="PANTHER" id="PTHR34039:SF1">
    <property type="entry name" value="UPF0102 PROTEIN YRAN"/>
    <property type="match status" value="1"/>
</dbReference>
<evidence type="ECO:0000313" key="3">
    <source>
        <dbReference type="EMBL" id="HJA94428.1"/>
    </source>
</evidence>
<dbReference type="NCBIfam" id="NF009150">
    <property type="entry name" value="PRK12497.1-3"/>
    <property type="match status" value="1"/>
</dbReference>
<proteinExistence type="inferred from homology"/>
<dbReference type="HAMAP" id="MF_00048">
    <property type="entry name" value="UPF0102"/>
    <property type="match status" value="1"/>
</dbReference>
<dbReference type="Proteomes" id="UP000886858">
    <property type="component" value="Unassembled WGS sequence"/>
</dbReference>
<evidence type="ECO:0000256" key="2">
    <source>
        <dbReference type="HAMAP-Rule" id="MF_00048"/>
    </source>
</evidence>
<dbReference type="EMBL" id="DWYY01000172">
    <property type="protein sequence ID" value="HJA94428.1"/>
    <property type="molecule type" value="Genomic_DNA"/>
</dbReference>
<gene>
    <name evidence="3" type="ORF">H9717_15165</name>
</gene>
<dbReference type="SUPFAM" id="SSF52980">
    <property type="entry name" value="Restriction endonuclease-like"/>
    <property type="match status" value="1"/>
</dbReference>
<dbReference type="InterPro" id="IPR011335">
    <property type="entry name" value="Restrct_endonuc-II-like"/>
</dbReference>
<dbReference type="InterPro" id="IPR011856">
    <property type="entry name" value="tRNA_endonuc-like_dom_sf"/>
</dbReference>
<reference evidence="3" key="1">
    <citation type="journal article" date="2021" name="PeerJ">
        <title>Extensive microbial diversity within the chicken gut microbiome revealed by metagenomics and culture.</title>
        <authorList>
            <person name="Gilroy R."/>
            <person name="Ravi A."/>
            <person name="Getino M."/>
            <person name="Pursley I."/>
            <person name="Horton D.L."/>
            <person name="Alikhan N.F."/>
            <person name="Baker D."/>
            <person name="Gharbi K."/>
            <person name="Hall N."/>
            <person name="Watson M."/>
            <person name="Adriaenssens E.M."/>
            <person name="Foster-Nyarko E."/>
            <person name="Jarju S."/>
            <person name="Secka A."/>
            <person name="Antonio M."/>
            <person name="Oren A."/>
            <person name="Chaudhuri R.R."/>
            <person name="La Ragione R."/>
            <person name="Hildebrand F."/>
            <person name="Pallen M.J."/>
        </authorList>
    </citation>
    <scope>NUCLEOTIDE SEQUENCE</scope>
    <source>
        <strain evidence="3">CHK179-7159</strain>
    </source>
</reference>
<accession>A0A9D2IAC4</accession>
<dbReference type="CDD" id="cd20736">
    <property type="entry name" value="PoNe_Nuclease"/>
    <property type="match status" value="1"/>
</dbReference>
<dbReference type="GO" id="GO:0003676">
    <property type="term" value="F:nucleic acid binding"/>
    <property type="evidence" value="ECO:0007669"/>
    <property type="project" value="InterPro"/>
</dbReference>
<dbReference type="AlphaFoldDB" id="A0A9D2IAC4"/>
<evidence type="ECO:0000256" key="1">
    <source>
        <dbReference type="ARBA" id="ARBA00006738"/>
    </source>
</evidence>
<name>A0A9D2IAC4_9FIRM</name>
<comment type="caution">
    <text evidence="3">The sequence shown here is derived from an EMBL/GenBank/DDBJ whole genome shotgun (WGS) entry which is preliminary data.</text>
</comment>
<protein>
    <recommendedName>
        <fullName evidence="2">UPF0102 protein H9717_15165</fullName>
    </recommendedName>
</protein>
<dbReference type="PANTHER" id="PTHR34039">
    <property type="entry name" value="UPF0102 PROTEIN YRAN"/>
    <property type="match status" value="1"/>
</dbReference>
<dbReference type="InterPro" id="IPR003509">
    <property type="entry name" value="UPF0102_YraN-like"/>
</dbReference>
<evidence type="ECO:0000313" key="4">
    <source>
        <dbReference type="Proteomes" id="UP000886858"/>
    </source>
</evidence>
<dbReference type="Gene3D" id="3.40.1350.10">
    <property type="match status" value="1"/>
</dbReference>
<sequence>MNKREIGEAYEAAAALFLEKKGVHILERNFRCRQGEIDLIGREGEYLVFFEVKYRKDGFSGLPEEAVGYAKQKRICRAAKYYLYRKHLGESVPVRFDVVAVCAERINWYQNAFDYVE</sequence>